<dbReference type="InterPro" id="IPR010288">
    <property type="entry name" value="EcsB_ABC"/>
</dbReference>
<keyword evidence="3" id="KW-1185">Reference proteome</keyword>
<accession>A0A6G8AL65</accession>
<dbReference type="AlphaFoldDB" id="A0A6G8AL65"/>
<evidence type="ECO:0000313" key="3">
    <source>
        <dbReference type="Proteomes" id="UP000500890"/>
    </source>
</evidence>
<keyword evidence="1" id="KW-1133">Transmembrane helix</keyword>
<dbReference type="Pfam" id="PF05975">
    <property type="entry name" value="EcsB"/>
    <property type="match status" value="1"/>
</dbReference>
<dbReference type="RefSeq" id="WP_166006460.1">
    <property type="nucleotide sequence ID" value="NZ_CP049886.1"/>
</dbReference>
<name>A0A6G8AL65_9ENTE</name>
<feature type="transmembrane region" description="Helical" evidence="1">
    <location>
        <begin position="281"/>
        <end position="299"/>
    </location>
</feature>
<feature type="transmembrane region" description="Helical" evidence="1">
    <location>
        <begin position="135"/>
        <end position="158"/>
    </location>
</feature>
<evidence type="ECO:0000313" key="2">
    <source>
        <dbReference type="EMBL" id="QIL45702.1"/>
    </source>
</evidence>
<feature type="transmembrane region" description="Helical" evidence="1">
    <location>
        <begin position="167"/>
        <end position="184"/>
    </location>
</feature>
<dbReference type="Proteomes" id="UP000500890">
    <property type="component" value="Chromosome"/>
</dbReference>
<dbReference type="GO" id="GO:0016020">
    <property type="term" value="C:membrane"/>
    <property type="evidence" value="ECO:0007669"/>
    <property type="project" value="InterPro"/>
</dbReference>
<feature type="transmembrane region" description="Helical" evidence="1">
    <location>
        <begin position="56"/>
        <end position="78"/>
    </location>
</feature>
<feature type="transmembrane region" description="Helical" evidence="1">
    <location>
        <begin position="350"/>
        <end position="370"/>
    </location>
</feature>
<protein>
    <submittedName>
        <fullName evidence="2">ABC transporter permease</fullName>
    </submittedName>
</protein>
<gene>
    <name evidence="2" type="ORF">G7081_00670</name>
</gene>
<proteinExistence type="predicted"/>
<dbReference type="KEGG" id="vah:G7081_00670"/>
<feature type="transmembrane region" description="Helical" evidence="1">
    <location>
        <begin position="190"/>
        <end position="207"/>
    </location>
</feature>
<reference evidence="2 3" key="1">
    <citation type="submission" date="2020-03" db="EMBL/GenBank/DDBJ databases">
        <title>Vagococcus sp. nov., isolated from beetles.</title>
        <authorList>
            <person name="Hyun D.-W."/>
            <person name="Bae J.-W."/>
        </authorList>
    </citation>
    <scope>NUCLEOTIDE SEQUENCE [LARGE SCALE GENOMIC DNA]</scope>
    <source>
        <strain evidence="2 3">HDW17A</strain>
    </source>
</reference>
<feature type="transmembrane region" description="Helical" evidence="1">
    <location>
        <begin position="99"/>
        <end position="123"/>
    </location>
</feature>
<evidence type="ECO:0000256" key="1">
    <source>
        <dbReference type="SAM" id="Phobius"/>
    </source>
</evidence>
<feature type="transmembrane region" description="Helical" evidence="1">
    <location>
        <begin position="305"/>
        <end position="330"/>
    </location>
</feature>
<organism evidence="2 3">
    <name type="scientific">Vagococcus coleopterorum</name>
    <dbReference type="NCBI Taxonomy" id="2714946"/>
    <lineage>
        <taxon>Bacteria</taxon>
        <taxon>Bacillati</taxon>
        <taxon>Bacillota</taxon>
        <taxon>Bacilli</taxon>
        <taxon>Lactobacillales</taxon>
        <taxon>Enterococcaceae</taxon>
        <taxon>Vagococcus</taxon>
    </lineage>
</organism>
<feature type="transmembrane region" description="Helical" evidence="1">
    <location>
        <begin position="20"/>
        <end position="44"/>
    </location>
</feature>
<dbReference type="EMBL" id="CP049886">
    <property type="protein sequence ID" value="QIL45702.1"/>
    <property type="molecule type" value="Genomic_DNA"/>
</dbReference>
<keyword evidence="1" id="KW-0472">Membrane</keyword>
<feature type="transmembrane region" description="Helical" evidence="1">
    <location>
        <begin position="376"/>
        <end position="395"/>
    </location>
</feature>
<sequence>MKQFYKKRLASHQKQLMTYLKYVFNDHMMIAMTFILGGLGLYYSNFVKTLTPDFKVGFLIIWLILLFTLHIGKLATLIKEADKVFLLPKEKQMHEYLGTALRHSLIMPFFAIILITGACYPLLLAIKSTSLVELVFIIMSLLALKIAHLVLAQLNFFVKSRYQAKKIYGIWLLASVIVIALALWQPLFSLPIAVATALLSFVHYNRTKQIDYLDWSQLIQSEESRMKRIYRFINLFTDVPGMPTTVHRRKYFDPILAKIKSSQERTFDYLYARHFLRGSDYGGLVFRLTIIGGLALFFIDQTILASGLGLLIIFLIGFQLLPMVNAFNYISAVQLYPVAQADKTKALSRLIQIVLFSISIIFSLIALISFNDKAHASLFILLSLLEVVIFTRFYLPKKLQKMTNL</sequence>
<dbReference type="PIRSF" id="PIRSF037259">
    <property type="entry name" value="EcsB_ABC"/>
    <property type="match status" value="1"/>
</dbReference>
<keyword evidence="1" id="KW-0812">Transmembrane</keyword>